<dbReference type="Pfam" id="PF07980">
    <property type="entry name" value="SusD_RagB"/>
    <property type="match status" value="1"/>
</dbReference>
<evidence type="ECO:0000259" key="7">
    <source>
        <dbReference type="Pfam" id="PF07980"/>
    </source>
</evidence>
<comment type="similarity">
    <text evidence="2">Belongs to the SusD family.</text>
</comment>
<evidence type="ECO:0000256" key="3">
    <source>
        <dbReference type="ARBA" id="ARBA00022729"/>
    </source>
</evidence>
<feature type="domain" description="RagB/SusD" evidence="7">
    <location>
        <begin position="336"/>
        <end position="579"/>
    </location>
</feature>
<dbReference type="Pfam" id="PF14322">
    <property type="entry name" value="SusD-like_3"/>
    <property type="match status" value="1"/>
</dbReference>
<gene>
    <name evidence="9" type="ORF">Cop2CBH44_27190</name>
</gene>
<organism evidence="9 10">
    <name type="scientific">Coprobacter secundus subsp. similis</name>
    <dbReference type="NCBI Taxonomy" id="2751153"/>
    <lineage>
        <taxon>Bacteria</taxon>
        <taxon>Pseudomonadati</taxon>
        <taxon>Bacteroidota</taxon>
        <taxon>Bacteroidia</taxon>
        <taxon>Bacteroidales</taxon>
        <taxon>Barnesiellaceae</taxon>
        <taxon>Coprobacter</taxon>
    </lineage>
</organism>
<evidence type="ECO:0000256" key="5">
    <source>
        <dbReference type="ARBA" id="ARBA00023237"/>
    </source>
</evidence>
<evidence type="ECO:0000256" key="1">
    <source>
        <dbReference type="ARBA" id="ARBA00004442"/>
    </source>
</evidence>
<evidence type="ECO:0000313" key="9">
    <source>
        <dbReference type="EMBL" id="BCI64366.1"/>
    </source>
</evidence>
<proteinExistence type="inferred from homology"/>
<keyword evidence="5" id="KW-0998">Cell outer membrane</keyword>
<accession>A0A7G1HXJ4</accession>
<keyword evidence="4" id="KW-0472">Membrane</keyword>
<feature type="signal peptide" evidence="6">
    <location>
        <begin position="1"/>
        <end position="23"/>
    </location>
</feature>
<evidence type="ECO:0000256" key="4">
    <source>
        <dbReference type="ARBA" id="ARBA00023136"/>
    </source>
</evidence>
<name>A0A7G1HXJ4_9BACT</name>
<dbReference type="KEGG" id="copr:Cop2CBH44_27190"/>
<evidence type="ECO:0000313" key="10">
    <source>
        <dbReference type="Proteomes" id="UP000594042"/>
    </source>
</evidence>
<dbReference type="InterPro" id="IPR012944">
    <property type="entry name" value="SusD_RagB_dom"/>
</dbReference>
<dbReference type="InterPro" id="IPR011990">
    <property type="entry name" value="TPR-like_helical_dom_sf"/>
</dbReference>
<comment type="subcellular location">
    <subcellularLocation>
        <location evidence="1">Cell outer membrane</location>
    </subcellularLocation>
</comment>
<evidence type="ECO:0000256" key="2">
    <source>
        <dbReference type="ARBA" id="ARBA00006275"/>
    </source>
</evidence>
<keyword evidence="10" id="KW-1185">Reference proteome</keyword>
<dbReference type="EMBL" id="AP023322">
    <property type="protein sequence ID" value="BCI64366.1"/>
    <property type="molecule type" value="Genomic_DNA"/>
</dbReference>
<keyword evidence="3 6" id="KW-0732">Signal</keyword>
<dbReference type="PROSITE" id="PS51257">
    <property type="entry name" value="PROKAR_LIPOPROTEIN"/>
    <property type="match status" value="1"/>
</dbReference>
<sequence length="579" mass="66030">MKNLSYKITVVFLSILLSSISLSCDDYLEKPPGVDVTEDTIFSSPVQVDYFVAGTYFMGVKSDFPYWNDHDRSDIGWGAATDEAEITQGWYWCQAPWNAGGMSPSNTGDLRFTTHWKAIRRANTIIERIDNAPFDDPAFKRRVKGEGYCIRALNYFELLRKYGGVPILRERVDIGGNLKIPRSTVKEVVQFILDDCKEAISLLPKPNELSTSERGRLTNLAAMCLKARTLLYAASPTFNTAKPYLNFGANNDLIILGDYDKERWKEAADAAKDVLDEAARTGVKLVKNKKDDATGEDISYLYIWDQPDNEEVILADQCRGKVGTGHFPWNGQIPSVVGGSGGGLCMTFNFVMKYETKNGTPQTWNMDGGDDLMAKYEELDPRFRQTATYHGRPWNTTDNLSMDLSETGNDKCITGQYMHKPVPLAVSRRDNVRVEPKGCIFRLAEFYLSYAEALNEYYDVPPEEAYDAVDEIRGRVGMPKLPRNLSQSEFRERVRNERAIELCMEGHRLYDTRRWEICEQDGVMRGNMYGIKIYKIDGSKECRYEPYVFEVRTFTKKMYRHPFSTGEMDKGYLIQNPGY</sequence>
<reference evidence="10" key="1">
    <citation type="submission" date="2020-07" db="EMBL/GenBank/DDBJ databases">
        <title>Complete genome sequencing of Coprobacter sp. strain 2CBH44.</title>
        <authorList>
            <person name="Sakamoto M."/>
            <person name="Murakami T."/>
            <person name="Mori H."/>
        </authorList>
    </citation>
    <scope>NUCLEOTIDE SEQUENCE [LARGE SCALE GENOMIC DNA]</scope>
    <source>
        <strain evidence="10">2CBH44</strain>
    </source>
</reference>
<feature type="chain" id="PRO_5028989807" description="RagB/SusD family nutrient uptake outer membrane protein" evidence="6">
    <location>
        <begin position="24"/>
        <end position="579"/>
    </location>
</feature>
<dbReference type="RefSeq" id="WP_021931887.1">
    <property type="nucleotide sequence ID" value="NZ_AP023322.1"/>
</dbReference>
<dbReference type="GO" id="GO:0009279">
    <property type="term" value="C:cell outer membrane"/>
    <property type="evidence" value="ECO:0007669"/>
    <property type="project" value="UniProtKB-SubCell"/>
</dbReference>
<evidence type="ECO:0000259" key="8">
    <source>
        <dbReference type="Pfam" id="PF14322"/>
    </source>
</evidence>
<feature type="domain" description="SusD-like N-terminal" evidence="8">
    <location>
        <begin position="26"/>
        <end position="229"/>
    </location>
</feature>
<dbReference type="Gene3D" id="1.25.40.390">
    <property type="match status" value="1"/>
</dbReference>
<evidence type="ECO:0000256" key="6">
    <source>
        <dbReference type="SAM" id="SignalP"/>
    </source>
</evidence>
<protein>
    <recommendedName>
        <fullName evidence="11">RagB/SusD family nutrient uptake outer membrane protein</fullName>
    </recommendedName>
</protein>
<evidence type="ECO:0008006" key="11">
    <source>
        <dbReference type="Google" id="ProtNLM"/>
    </source>
</evidence>
<dbReference type="InterPro" id="IPR033985">
    <property type="entry name" value="SusD-like_N"/>
</dbReference>
<dbReference type="SUPFAM" id="SSF48452">
    <property type="entry name" value="TPR-like"/>
    <property type="match status" value="1"/>
</dbReference>
<dbReference type="AlphaFoldDB" id="A0A7G1HXJ4"/>
<dbReference type="Proteomes" id="UP000594042">
    <property type="component" value="Chromosome"/>
</dbReference>